<name>A0ABW4CZU6_9LACO</name>
<evidence type="ECO:0000313" key="2">
    <source>
        <dbReference type="Proteomes" id="UP001597212"/>
    </source>
</evidence>
<dbReference type="Pfam" id="PF11687">
    <property type="entry name" value="DUF3284"/>
    <property type="match status" value="1"/>
</dbReference>
<dbReference type="InterPro" id="IPR023393">
    <property type="entry name" value="START-like_dom_sf"/>
</dbReference>
<proteinExistence type="predicted"/>
<reference evidence="2" key="1">
    <citation type="journal article" date="2019" name="Int. J. Syst. Evol. Microbiol.">
        <title>The Global Catalogue of Microorganisms (GCM) 10K type strain sequencing project: providing services to taxonomists for standard genome sequencing and annotation.</title>
        <authorList>
            <consortium name="The Broad Institute Genomics Platform"/>
            <consortium name="The Broad Institute Genome Sequencing Center for Infectious Disease"/>
            <person name="Wu L."/>
            <person name="Ma J."/>
        </authorList>
    </citation>
    <scope>NUCLEOTIDE SEQUENCE [LARGE SCALE GENOMIC DNA]</scope>
    <source>
        <strain evidence="2">CCM 8912</strain>
    </source>
</reference>
<sequence>MALKPMTFNITLNTKTPLLYETIYKEQLKYFQHFDPTIDELHPGVAVAAEMLTKVQKEGVPTNVEVTDLEPDRTFETRVSYSQGDIVMRYALQPAGDQTKVFYSEQNSFNKANMMTNFWLVSWFYTFMYKHNLKKRMKTIEQIANAAQ</sequence>
<comment type="caution">
    <text evidence="1">The sequence shown here is derived from an EMBL/GenBank/DDBJ whole genome shotgun (WGS) entry which is preliminary data.</text>
</comment>
<keyword evidence="2" id="KW-1185">Reference proteome</keyword>
<dbReference type="RefSeq" id="WP_125757058.1">
    <property type="nucleotide sequence ID" value="NZ_JBHTOK010000067.1"/>
</dbReference>
<dbReference type="Gene3D" id="3.30.530.20">
    <property type="match status" value="1"/>
</dbReference>
<dbReference type="EMBL" id="JBHTOK010000067">
    <property type="protein sequence ID" value="MFD1441372.1"/>
    <property type="molecule type" value="Genomic_DNA"/>
</dbReference>
<gene>
    <name evidence="1" type="ORF">ACFQ5K_08305</name>
</gene>
<protein>
    <submittedName>
        <fullName evidence="1">DUF3284 domain-containing protein</fullName>
    </submittedName>
</protein>
<organism evidence="1 2">
    <name type="scientific">Lacticaseibacillus hegangensis</name>
    <dbReference type="NCBI Taxonomy" id="2486010"/>
    <lineage>
        <taxon>Bacteria</taxon>
        <taxon>Bacillati</taxon>
        <taxon>Bacillota</taxon>
        <taxon>Bacilli</taxon>
        <taxon>Lactobacillales</taxon>
        <taxon>Lactobacillaceae</taxon>
        <taxon>Lacticaseibacillus</taxon>
    </lineage>
</organism>
<evidence type="ECO:0000313" key="1">
    <source>
        <dbReference type="EMBL" id="MFD1441372.1"/>
    </source>
</evidence>
<dbReference type="InterPro" id="IPR021701">
    <property type="entry name" value="DUF3284"/>
</dbReference>
<accession>A0ABW4CZU6</accession>
<dbReference type="Proteomes" id="UP001597212">
    <property type="component" value="Unassembled WGS sequence"/>
</dbReference>